<name>A0A4Z0CAS9_9BURK</name>
<dbReference type="InterPro" id="IPR029058">
    <property type="entry name" value="AB_hydrolase_fold"/>
</dbReference>
<dbReference type="Pfam" id="PF12697">
    <property type="entry name" value="Abhydrolase_6"/>
    <property type="match status" value="1"/>
</dbReference>
<sequence length="279" mass="29834">MPQPSDDPVSAPRRSLTLALLSLFARPGAATPRPPAANAGEIGIVLLHGIGATGESMAPLAAKLRAQGWQVVTPDMPYGGPRAFSQPVAEAERIALDAVEQLRKNGAKRIVLAGFSLGGFFAAHLASRTRADALVAIAPNGGADMKKLDDQLRQAHALIAQGAGNQPAKLQDGAVVGNDRYDLAAATPSAYVTWFDPQGAMNWKAVWSQVPAGLPVLLVVPRRDLENLRRVKDELWAGLPPDPQHRLYEPRTDHLGAPMASADEMVRWLRETVEAPPNR</sequence>
<dbReference type="GO" id="GO:0016787">
    <property type="term" value="F:hydrolase activity"/>
    <property type="evidence" value="ECO:0007669"/>
    <property type="project" value="UniProtKB-KW"/>
</dbReference>
<protein>
    <submittedName>
        <fullName evidence="2">Alpha/beta fold hydrolase</fullName>
    </submittedName>
</protein>
<dbReference type="Proteomes" id="UP000297839">
    <property type="component" value="Unassembled WGS sequence"/>
</dbReference>
<dbReference type="EMBL" id="SMLK01000001">
    <property type="protein sequence ID" value="TFZ08114.1"/>
    <property type="molecule type" value="Genomic_DNA"/>
</dbReference>
<dbReference type="RefSeq" id="WP_135248052.1">
    <property type="nucleotide sequence ID" value="NZ_SMLK01000001.1"/>
</dbReference>
<keyword evidence="3" id="KW-1185">Reference proteome</keyword>
<accession>A0A4Z0CAS9</accession>
<evidence type="ECO:0000313" key="2">
    <source>
        <dbReference type="EMBL" id="TFZ08114.1"/>
    </source>
</evidence>
<dbReference type="SUPFAM" id="SSF53474">
    <property type="entry name" value="alpha/beta-Hydrolases"/>
    <property type="match status" value="1"/>
</dbReference>
<dbReference type="InterPro" id="IPR000073">
    <property type="entry name" value="AB_hydrolase_1"/>
</dbReference>
<dbReference type="OrthoDB" id="5540900at2"/>
<comment type="caution">
    <text evidence="2">The sequence shown here is derived from an EMBL/GenBank/DDBJ whole genome shotgun (WGS) entry which is preliminary data.</text>
</comment>
<evidence type="ECO:0000313" key="3">
    <source>
        <dbReference type="Proteomes" id="UP000297839"/>
    </source>
</evidence>
<keyword evidence="2" id="KW-0378">Hydrolase</keyword>
<gene>
    <name evidence="2" type="ORF">EZ216_02815</name>
</gene>
<organism evidence="2 3">
    <name type="scientific">Ramlibacter humi</name>
    <dbReference type="NCBI Taxonomy" id="2530451"/>
    <lineage>
        <taxon>Bacteria</taxon>
        <taxon>Pseudomonadati</taxon>
        <taxon>Pseudomonadota</taxon>
        <taxon>Betaproteobacteria</taxon>
        <taxon>Burkholderiales</taxon>
        <taxon>Comamonadaceae</taxon>
        <taxon>Ramlibacter</taxon>
    </lineage>
</organism>
<reference evidence="2 3" key="1">
    <citation type="submission" date="2019-03" db="EMBL/GenBank/DDBJ databases">
        <title>Ramlibacter sp. 18x22-1, whole genome shotgun sequence.</title>
        <authorList>
            <person name="Zhang X."/>
            <person name="Feng G."/>
            <person name="Zhu H."/>
        </authorList>
    </citation>
    <scope>NUCLEOTIDE SEQUENCE [LARGE SCALE GENOMIC DNA]</scope>
    <source>
        <strain evidence="2 3">18x22-1</strain>
    </source>
</reference>
<evidence type="ECO:0000259" key="1">
    <source>
        <dbReference type="Pfam" id="PF12697"/>
    </source>
</evidence>
<dbReference type="Gene3D" id="3.40.50.1820">
    <property type="entry name" value="alpha/beta hydrolase"/>
    <property type="match status" value="1"/>
</dbReference>
<proteinExistence type="predicted"/>
<dbReference type="PANTHER" id="PTHR42886:SF29">
    <property type="entry name" value="PUMMELIG, ISOFORM A"/>
    <property type="match status" value="1"/>
</dbReference>
<feature type="domain" description="AB hydrolase-1" evidence="1">
    <location>
        <begin position="44"/>
        <end position="266"/>
    </location>
</feature>
<dbReference type="PANTHER" id="PTHR42886">
    <property type="entry name" value="RE40534P-RELATED"/>
    <property type="match status" value="1"/>
</dbReference>
<dbReference type="AlphaFoldDB" id="A0A4Z0CAS9"/>